<sequence>GGVRAAGASGVRSGLGAGMTVWGVNTGTAVEGVHRHFRDVREAAPHILAFASGHSGDAGA</sequence>
<comment type="caution">
    <text evidence="1">The sequence shown here is derived from an EMBL/GenBank/DDBJ whole genome shotgun (WGS) entry which is preliminary data.</text>
</comment>
<proteinExistence type="predicted"/>
<protein>
    <submittedName>
        <fullName evidence="1">Uncharacterized protein</fullName>
    </submittedName>
</protein>
<accession>A0A5N8WC99</accession>
<dbReference type="AlphaFoldDB" id="A0A5N8WC99"/>
<keyword evidence="2" id="KW-1185">Reference proteome</keyword>
<name>A0A5N8WC99_9ACTN</name>
<dbReference type="EMBL" id="VJZE01000322">
    <property type="protein sequence ID" value="MPY44426.1"/>
    <property type="molecule type" value="Genomic_DNA"/>
</dbReference>
<feature type="non-terminal residue" evidence="1">
    <location>
        <position position="1"/>
    </location>
</feature>
<evidence type="ECO:0000313" key="2">
    <source>
        <dbReference type="Proteomes" id="UP000326979"/>
    </source>
</evidence>
<reference evidence="1 2" key="1">
    <citation type="submission" date="2019-07" db="EMBL/GenBank/DDBJ databases">
        <title>New species of Amycolatopsis and Streptomyces.</title>
        <authorList>
            <person name="Duangmal K."/>
            <person name="Teo W.F.A."/>
            <person name="Lipun K."/>
        </authorList>
    </citation>
    <scope>NUCLEOTIDE SEQUENCE [LARGE SCALE GENOMIC DNA]</scope>
    <source>
        <strain evidence="1 2">TISTR 2346</strain>
    </source>
</reference>
<evidence type="ECO:0000313" key="1">
    <source>
        <dbReference type="EMBL" id="MPY44426.1"/>
    </source>
</evidence>
<dbReference type="Proteomes" id="UP000326979">
    <property type="component" value="Unassembled WGS sequence"/>
</dbReference>
<gene>
    <name evidence="1" type="ORF">FNH04_32325</name>
</gene>
<organism evidence="1 2">
    <name type="scientific">Streptomyces phyllanthi</name>
    <dbReference type="NCBI Taxonomy" id="1803180"/>
    <lineage>
        <taxon>Bacteria</taxon>
        <taxon>Bacillati</taxon>
        <taxon>Actinomycetota</taxon>
        <taxon>Actinomycetes</taxon>
        <taxon>Kitasatosporales</taxon>
        <taxon>Streptomycetaceae</taxon>
        <taxon>Streptomyces</taxon>
    </lineage>
</organism>